<sequence length="345" mass="40887">MNNKRSYNDRNKHTNSNENEHIPRYIKTKPWYYNDSKSEDYLIHHRQKHGKDNNSIDIDHNDEPKIGLGIEDRFISMKRSYKKNKSNICENCGSEGHSRRDCLEKPRKLQSRIEGENIEVKVRDDDNLDWDAKNDRWFGYAGKEYDETLQSWREKRDRNMILDNQDKESTWDIDEEVELFKLGLQRDSAGKLREERNGKAGASVTSVRLREDKAAYLKDIHSDEINYDPKSRLYKSQELGTVDEKSKMFRRKLVGEGLELEKLHKFSRDYAKSVGIRDEREDKKKIEHVLIANPTKYEQLMKQQKSIEQEKANKNKVDISTLQAQKLHGTKQSEEDKKQIMDLYE</sequence>
<evidence type="ECO:0000256" key="4">
    <source>
        <dbReference type="ARBA" id="ARBA00022728"/>
    </source>
</evidence>
<dbReference type="PROSITE" id="PS50158">
    <property type="entry name" value="ZF_CCHC"/>
    <property type="match status" value="1"/>
</dbReference>
<evidence type="ECO:0000256" key="1">
    <source>
        <dbReference type="ARBA" id="ARBA00004123"/>
    </source>
</evidence>
<dbReference type="RefSeq" id="XP_003954819.1">
    <property type="nucleotide sequence ID" value="XM_003954770.1"/>
</dbReference>
<dbReference type="OrthoDB" id="249612at2759"/>
<feature type="compositionally biased region" description="Basic and acidic residues" evidence="9">
    <location>
        <begin position="331"/>
        <end position="345"/>
    </location>
</feature>
<keyword evidence="6 8" id="KW-0539">Nucleus</keyword>
<proteinExistence type="inferred from homology"/>
<dbReference type="eggNOG" id="KOG2560">
    <property type="taxonomic scope" value="Eukaryota"/>
</dbReference>
<dbReference type="InterPro" id="IPR001878">
    <property type="entry name" value="Znf_CCHC"/>
</dbReference>
<dbReference type="FunCoup" id="H2AMT4">
    <property type="interactions" value="565"/>
</dbReference>
<evidence type="ECO:0000313" key="12">
    <source>
        <dbReference type="Proteomes" id="UP000005220"/>
    </source>
</evidence>
<evidence type="ECO:0000256" key="6">
    <source>
        <dbReference type="ARBA" id="ARBA00023242"/>
    </source>
</evidence>
<evidence type="ECO:0000256" key="9">
    <source>
        <dbReference type="SAM" id="MobiDB-lite"/>
    </source>
</evidence>
<dbReference type="KEGG" id="kaf:KAFR_0A02480"/>
<keyword evidence="5 8" id="KW-0508">mRNA splicing</keyword>
<dbReference type="AlphaFoldDB" id="H2AMT4"/>
<dbReference type="GO" id="GO:0071021">
    <property type="term" value="C:U2-type post-spliceosomal complex"/>
    <property type="evidence" value="ECO:0007669"/>
    <property type="project" value="EnsemblFungi"/>
</dbReference>
<comment type="subunit">
    <text evidence="8">Associated with the spliceosome.</text>
</comment>
<dbReference type="SUPFAM" id="SSF57756">
    <property type="entry name" value="Retrovirus zinc finger-like domains"/>
    <property type="match status" value="1"/>
</dbReference>
<dbReference type="InterPro" id="IPR036875">
    <property type="entry name" value="Znf_CCHC_sf"/>
</dbReference>
<dbReference type="Pfam" id="PF11708">
    <property type="entry name" value="Slu7"/>
    <property type="match status" value="1"/>
</dbReference>
<protein>
    <recommendedName>
        <fullName evidence="8">Pre-mRNA-splicing factor SLU7</fullName>
    </recommendedName>
</protein>
<evidence type="ECO:0000256" key="7">
    <source>
        <dbReference type="PROSITE-ProRule" id="PRU00047"/>
    </source>
</evidence>
<feature type="domain" description="CCHC-type" evidence="10">
    <location>
        <begin position="89"/>
        <end position="102"/>
    </location>
</feature>
<dbReference type="GO" id="GO:0008270">
    <property type="term" value="F:zinc ion binding"/>
    <property type="evidence" value="ECO:0007669"/>
    <property type="project" value="UniProtKB-KW"/>
</dbReference>
<reference evidence="11 12" key="1">
    <citation type="journal article" date="2011" name="Proc. Natl. Acad. Sci. U.S.A.">
        <title>Evolutionary erosion of yeast sex chromosomes by mating-type switching accidents.</title>
        <authorList>
            <person name="Gordon J.L."/>
            <person name="Armisen D."/>
            <person name="Proux-Wera E."/>
            <person name="Oheigeartaigh S.S."/>
            <person name="Byrne K.P."/>
            <person name="Wolfe K.H."/>
        </authorList>
    </citation>
    <scope>NUCLEOTIDE SEQUENCE [LARGE SCALE GENOMIC DNA]</scope>
    <source>
        <strain evidence="12">ATCC 22294 / BCRC 22015 / CBS 2517 / CECT 1963 / NBRC 1671 / NRRL Y-8276</strain>
    </source>
</reference>
<dbReference type="GeneID" id="13886481"/>
<comment type="similarity">
    <text evidence="2 8">Belongs to the SLU7 family.</text>
</comment>
<feature type="region of interest" description="Disordered" evidence="9">
    <location>
        <begin position="323"/>
        <end position="345"/>
    </location>
</feature>
<evidence type="ECO:0000313" key="11">
    <source>
        <dbReference type="EMBL" id="CCF55684.1"/>
    </source>
</evidence>
<comment type="subcellular location">
    <subcellularLocation>
        <location evidence="1 8">Nucleus</location>
    </subcellularLocation>
</comment>
<feature type="region of interest" description="Disordered" evidence="9">
    <location>
        <begin position="1"/>
        <end position="22"/>
    </location>
</feature>
<accession>H2AMT4</accession>
<dbReference type="GO" id="GO:0030628">
    <property type="term" value="F:pre-mRNA 3'-splice site binding"/>
    <property type="evidence" value="ECO:0007669"/>
    <property type="project" value="UniProtKB-UniRule"/>
</dbReference>
<dbReference type="InterPro" id="IPR021715">
    <property type="entry name" value="Slu7_dom"/>
</dbReference>
<evidence type="ECO:0000256" key="3">
    <source>
        <dbReference type="ARBA" id="ARBA00022664"/>
    </source>
</evidence>
<keyword evidence="3 8" id="KW-0507">mRNA processing</keyword>
<organism evidence="11 12">
    <name type="scientific">Kazachstania africana (strain ATCC 22294 / BCRC 22015 / CBS 2517 / CECT 1963 / NBRC 1671 / NRRL Y-8276)</name>
    <name type="common">Yeast</name>
    <name type="synonym">Kluyveromyces africanus</name>
    <dbReference type="NCBI Taxonomy" id="1071382"/>
    <lineage>
        <taxon>Eukaryota</taxon>
        <taxon>Fungi</taxon>
        <taxon>Dikarya</taxon>
        <taxon>Ascomycota</taxon>
        <taxon>Saccharomycotina</taxon>
        <taxon>Saccharomycetes</taxon>
        <taxon>Saccharomycetales</taxon>
        <taxon>Saccharomycetaceae</taxon>
        <taxon>Kazachstania</taxon>
    </lineage>
</organism>
<dbReference type="PANTHER" id="PTHR12942">
    <property type="entry name" value="STEP II SPLICING FACTOR SLU7"/>
    <property type="match status" value="1"/>
</dbReference>
<evidence type="ECO:0000256" key="5">
    <source>
        <dbReference type="ARBA" id="ARBA00023187"/>
    </source>
</evidence>
<evidence type="ECO:0000256" key="2">
    <source>
        <dbReference type="ARBA" id="ARBA00007203"/>
    </source>
</evidence>
<dbReference type="Proteomes" id="UP000005220">
    <property type="component" value="Chromosome 1"/>
</dbReference>
<keyword evidence="12" id="KW-1185">Reference proteome</keyword>
<evidence type="ECO:0000256" key="8">
    <source>
        <dbReference type="RuleBase" id="RU367071"/>
    </source>
</evidence>
<keyword evidence="7" id="KW-0863">Zinc-finger</keyword>
<keyword evidence="7" id="KW-0479">Metal-binding</keyword>
<keyword evidence="7" id="KW-0862">Zinc</keyword>
<feature type="compositionally biased region" description="Basic and acidic residues" evidence="9">
    <location>
        <begin position="1"/>
        <end position="12"/>
    </location>
</feature>
<dbReference type="STRING" id="1071382.H2AMT4"/>
<dbReference type="GO" id="GO:0000386">
    <property type="term" value="F:second spliceosomal transesterification activity"/>
    <property type="evidence" value="ECO:0007669"/>
    <property type="project" value="EnsemblFungi"/>
</dbReference>
<dbReference type="EMBL" id="HE650821">
    <property type="protein sequence ID" value="CCF55684.1"/>
    <property type="molecule type" value="Genomic_DNA"/>
</dbReference>
<keyword evidence="4 8" id="KW-0747">Spliceosome</keyword>
<dbReference type="GO" id="GO:0000350">
    <property type="term" value="P:generation of catalytic spliceosome for second transesterification step"/>
    <property type="evidence" value="ECO:0007669"/>
    <property type="project" value="EnsemblFungi"/>
</dbReference>
<name>H2AMT4_KAZAF</name>
<evidence type="ECO:0000259" key="10">
    <source>
        <dbReference type="PROSITE" id="PS50158"/>
    </source>
</evidence>
<dbReference type="HOGENOM" id="CLU_072877_0_0_1"/>
<comment type="function">
    <text evidence="8">Involved in pre-mRNA splicing.</text>
</comment>
<dbReference type="GO" id="GO:0000974">
    <property type="term" value="C:Prp19 complex"/>
    <property type="evidence" value="ECO:0007669"/>
    <property type="project" value="EnsemblFungi"/>
</dbReference>
<dbReference type="InParanoid" id="H2AMT4"/>
<dbReference type="PANTHER" id="PTHR12942:SF2">
    <property type="entry name" value="PRE-MRNA-SPLICING FACTOR SLU7"/>
    <property type="match status" value="1"/>
</dbReference>
<dbReference type="InterPro" id="IPR039974">
    <property type="entry name" value="Splicing_factor_SLU7"/>
</dbReference>
<gene>
    <name evidence="11" type="primary">KAFR0A02480</name>
    <name evidence="11" type="ORF">KAFR_0A02480</name>
</gene>